<dbReference type="Gramene" id="PVH62520">
    <property type="protein sequence ID" value="PVH62520"/>
    <property type="gene ID" value="PAHAL_3G315600"/>
</dbReference>
<sequence length="123" mass="13860">MSFTSETDAYEMYNSYAGTVGFSIRKSDLKRRADKTIYSRVLVCSSQGYAEASSSHASTRTGCKALIKFGVSREGFWTVEKVELDHNHVLATAHVEVPTKYYRCRQTTHCSNTRSWDEANTSV</sequence>
<dbReference type="Proteomes" id="UP000243499">
    <property type="component" value="Chromosome 3"/>
</dbReference>
<dbReference type="Pfam" id="PF03101">
    <property type="entry name" value="FAR1"/>
    <property type="match status" value="1"/>
</dbReference>
<feature type="domain" description="FAR1" evidence="1">
    <location>
        <begin position="12"/>
        <end position="91"/>
    </location>
</feature>
<dbReference type="PANTHER" id="PTHR46328:SF30">
    <property type="entry name" value="OS04G0641500 PROTEIN"/>
    <property type="match status" value="1"/>
</dbReference>
<evidence type="ECO:0000313" key="2">
    <source>
        <dbReference type="EMBL" id="PVH62520.1"/>
    </source>
</evidence>
<gene>
    <name evidence="2" type="ORF">PAHAL_3G315600</name>
</gene>
<name>A0A2T8KK16_9POAL</name>
<dbReference type="InterPro" id="IPR004330">
    <property type="entry name" value="FAR1_DNA_bnd_dom"/>
</dbReference>
<accession>A0A2T8KK16</accession>
<organism evidence="2">
    <name type="scientific">Panicum hallii</name>
    <dbReference type="NCBI Taxonomy" id="206008"/>
    <lineage>
        <taxon>Eukaryota</taxon>
        <taxon>Viridiplantae</taxon>
        <taxon>Streptophyta</taxon>
        <taxon>Embryophyta</taxon>
        <taxon>Tracheophyta</taxon>
        <taxon>Spermatophyta</taxon>
        <taxon>Magnoliopsida</taxon>
        <taxon>Liliopsida</taxon>
        <taxon>Poales</taxon>
        <taxon>Poaceae</taxon>
        <taxon>PACMAD clade</taxon>
        <taxon>Panicoideae</taxon>
        <taxon>Panicodae</taxon>
        <taxon>Paniceae</taxon>
        <taxon>Panicinae</taxon>
        <taxon>Panicum</taxon>
        <taxon>Panicum sect. Panicum</taxon>
    </lineage>
</organism>
<evidence type="ECO:0000259" key="1">
    <source>
        <dbReference type="Pfam" id="PF03101"/>
    </source>
</evidence>
<reference evidence="2" key="1">
    <citation type="submission" date="2018-04" db="EMBL/GenBank/DDBJ databases">
        <title>WGS assembly of Panicum hallii.</title>
        <authorList>
            <person name="Lovell J."/>
            <person name="Jenkins J."/>
            <person name="Lowry D."/>
            <person name="Mamidi S."/>
            <person name="Sreedasyam A."/>
            <person name="Weng X."/>
            <person name="Barry K."/>
            <person name="Bonette J."/>
            <person name="Campitelli B."/>
            <person name="Daum C."/>
            <person name="Gordon S."/>
            <person name="Gould B."/>
            <person name="Lipzen A."/>
            <person name="Macqueen A."/>
            <person name="Palacio-Mejia J."/>
            <person name="Plott C."/>
            <person name="Shakirov E."/>
            <person name="Shu S."/>
            <person name="Yoshinaga Y."/>
            <person name="Zane M."/>
            <person name="Rokhsar D."/>
            <person name="Grimwood J."/>
            <person name="Schmutz J."/>
            <person name="Juenger T."/>
        </authorList>
    </citation>
    <scope>NUCLEOTIDE SEQUENCE [LARGE SCALE GENOMIC DNA]</scope>
    <source>
        <strain evidence="2">FIL2</strain>
    </source>
</reference>
<proteinExistence type="predicted"/>
<dbReference type="AlphaFoldDB" id="A0A2T8KK16"/>
<protein>
    <recommendedName>
        <fullName evidence="1">FAR1 domain-containing protein</fullName>
    </recommendedName>
</protein>
<dbReference type="PANTHER" id="PTHR46328">
    <property type="entry name" value="FAR-RED IMPAIRED RESPONSIVE (FAR1) FAMILY PROTEIN-RELATED"/>
    <property type="match status" value="1"/>
</dbReference>
<dbReference type="EMBL" id="CM008048">
    <property type="protein sequence ID" value="PVH62520.1"/>
    <property type="molecule type" value="Genomic_DNA"/>
</dbReference>